<dbReference type="Proteomes" id="UP000655208">
    <property type="component" value="Unassembled WGS sequence"/>
</dbReference>
<dbReference type="SUPFAM" id="SSF161098">
    <property type="entry name" value="MetI-like"/>
    <property type="match status" value="1"/>
</dbReference>
<evidence type="ECO:0000256" key="5">
    <source>
        <dbReference type="ARBA" id="ARBA00022989"/>
    </source>
</evidence>
<name>A0A917STL6_9ACTN</name>
<dbReference type="AlphaFoldDB" id="A0A917STL6"/>
<dbReference type="Pfam" id="PF00528">
    <property type="entry name" value="BPD_transp_1"/>
    <property type="match status" value="1"/>
</dbReference>
<protein>
    <submittedName>
        <fullName evidence="9">Sugar ABC transporter permease</fullName>
    </submittedName>
</protein>
<dbReference type="PANTHER" id="PTHR43744:SF12">
    <property type="entry name" value="ABC TRANSPORTER PERMEASE PROTEIN MG189-RELATED"/>
    <property type="match status" value="1"/>
</dbReference>
<comment type="similarity">
    <text evidence="7">Belongs to the binding-protein-dependent transport system permease family.</text>
</comment>
<keyword evidence="6 7" id="KW-0472">Membrane</keyword>
<keyword evidence="4 7" id="KW-0812">Transmembrane</keyword>
<dbReference type="Gene3D" id="1.10.3720.10">
    <property type="entry name" value="MetI-like"/>
    <property type="match status" value="1"/>
</dbReference>
<evidence type="ECO:0000259" key="8">
    <source>
        <dbReference type="PROSITE" id="PS50928"/>
    </source>
</evidence>
<keyword evidence="5 7" id="KW-1133">Transmembrane helix</keyword>
<feature type="domain" description="ABC transmembrane type-1" evidence="8">
    <location>
        <begin position="96"/>
        <end position="293"/>
    </location>
</feature>
<dbReference type="InterPro" id="IPR000515">
    <property type="entry name" value="MetI-like"/>
</dbReference>
<dbReference type="GO" id="GO:0055085">
    <property type="term" value="P:transmembrane transport"/>
    <property type="evidence" value="ECO:0007669"/>
    <property type="project" value="InterPro"/>
</dbReference>
<feature type="transmembrane region" description="Helical" evidence="7">
    <location>
        <begin position="272"/>
        <end position="293"/>
    </location>
</feature>
<evidence type="ECO:0000256" key="2">
    <source>
        <dbReference type="ARBA" id="ARBA00022448"/>
    </source>
</evidence>
<dbReference type="EMBL" id="BMNA01000003">
    <property type="protein sequence ID" value="GGL97164.1"/>
    <property type="molecule type" value="Genomic_DNA"/>
</dbReference>
<dbReference type="GO" id="GO:0005886">
    <property type="term" value="C:plasma membrane"/>
    <property type="evidence" value="ECO:0007669"/>
    <property type="project" value="UniProtKB-SubCell"/>
</dbReference>
<evidence type="ECO:0000256" key="6">
    <source>
        <dbReference type="ARBA" id="ARBA00023136"/>
    </source>
</evidence>
<gene>
    <name evidence="9" type="ORF">GCM10011594_16080</name>
</gene>
<keyword evidence="3" id="KW-1003">Cell membrane</keyword>
<evidence type="ECO:0000256" key="1">
    <source>
        <dbReference type="ARBA" id="ARBA00004651"/>
    </source>
</evidence>
<comment type="subcellular location">
    <subcellularLocation>
        <location evidence="1 7">Cell membrane</location>
        <topology evidence="1 7">Multi-pass membrane protein</topology>
    </subcellularLocation>
</comment>
<feature type="transmembrane region" description="Helical" evidence="7">
    <location>
        <begin position="101"/>
        <end position="124"/>
    </location>
</feature>
<evidence type="ECO:0000313" key="10">
    <source>
        <dbReference type="Proteomes" id="UP000655208"/>
    </source>
</evidence>
<accession>A0A917STL6</accession>
<evidence type="ECO:0000256" key="3">
    <source>
        <dbReference type="ARBA" id="ARBA00022475"/>
    </source>
</evidence>
<sequence length="308" mass="34025">MSAVAAADRVVDDVAETSGGTPAGRDSGRGVHGWHQVPFWILLSFFAVLFIYPFIWLVSASFKPRGEVFDNRLIPATFTLDNWGQVWRVSPLLTWLGNSGLVGLLAAGTVTASSALVAFGFAYFRFPAKNLLFGLVLSTMMLPGMVTMIPVFLIWKEVGLVGTQVPLWAQNLTGSAFYIFLLRQFFLGLPRELFEAARVDGCSYWGLFWRIAAPLSRPALIIVFIFEFQASWDDVLKPLIYLGNKTDLYTVPIGLNSLFVKYNPIAGGEGDFQYIVTASLISAVPLILIFLFGQRFFIEGIASQARKG</sequence>
<feature type="transmembrane region" description="Helical" evidence="7">
    <location>
        <begin position="167"/>
        <end position="186"/>
    </location>
</feature>
<evidence type="ECO:0000313" key="9">
    <source>
        <dbReference type="EMBL" id="GGL97164.1"/>
    </source>
</evidence>
<proteinExistence type="inferred from homology"/>
<evidence type="ECO:0000256" key="7">
    <source>
        <dbReference type="RuleBase" id="RU363032"/>
    </source>
</evidence>
<organism evidence="9 10">
    <name type="scientific">Nakamurella endophytica</name>
    <dbReference type="NCBI Taxonomy" id="1748367"/>
    <lineage>
        <taxon>Bacteria</taxon>
        <taxon>Bacillati</taxon>
        <taxon>Actinomycetota</taxon>
        <taxon>Actinomycetes</taxon>
        <taxon>Nakamurellales</taxon>
        <taxon>Nakamurellaceae</taxon>
        <taxon>Nakamurella</taxon>
    </lineage>
</organism>
<dbReference type="PANTHER" id="PTHR43744">
    <property type="entry name" value="ABC TRANSPORTER PERMEASE PROTEIN MG189-RELATED-RELATED"/>
    <property type="match status" value="1"/>
</dbReference>
<keyword evidence="2 7" id="KW-0813">Transport</keyword>
<comment type="caution">
    <text evidence="9">The sequence shown here is derived from an EMBL/GenBank/DDBJ whole genome shotgun (WGS) entry which is preliminary data.</text>
</comment>
<feature type="transmembrane region" description="Helical" evidence="7">
    <location>
        <begin position="131"/>
        <end position="155"/>
    </location>
</feature>
<dbReference type="PROSITE" id="PS50928">
    <property type="entry name" value="ABC_TM1"/>
    <property type="match status" value="1"/>
</dbReference>
<feature type="transmembrane region" description="Helical" evidence="7">
    <location>
        <begin position="207"/>
        <end position="226"/>
    </location>
</feature>
<reference evidence="9" key="2">
    <citation type="submission" date="2020-09" db="EMBL/GenBank/DDBJ databases">
        <authorList>
            <person name="Sun Q."/>
            <person name="Zhou Y."/>
        </authorList>
    </citation>
    <scope>NUCLEOTIDE SEQUENCE</scope>
    <source>
        <strain evidence="9">CGMCC 4.7308</strain>
    </source>
</reference>
<reference evidence="9" key="1">
    <citation type="journal article" date="2014" name="Int. J. Syst. Evol. Microbiol.">
        <title>Complete genome sequence of Corynebacterium casei LMG S-19264T (=DSM 44701T), isolated from a smear-ripened cheese.</title>
        <authorList>
            <consortium name="US DOE Joint Genome Institute (JGI-PGF)"/>
            <person name="Walter F."/>
            <person name="Albersmeier A."/>
            <person name="Kalinowski J."/>
            <person name="Ruckert C."/>
        </authorList>
    </citation>
    <scope>NUCLEOTIDE SEQUENCE</scope>
    <source>
        <strain evidence="9">CGMCC 4.7308</strain>
    </source>
</reference>
<dbReference type="InterPro" id="IPR035906">
    <property type="entry name" value="MetI-like_sf"/>
</dbReference>
<feature type="transmembrane region" description="Helical" evidence="7">
    <location>
        <begin position="39"/>
        <end position="58"/>
    </location>
</feature>
<dbReference type="CDD" id="cd06261">
    <property type="entry name" value="TM_PBP2"/>
    <property type="match status" value="1"/>
</dbReference>
<evidence type="ECO:0000256" key="4">
    <source>
        <dbReference type="ARBA" id="ARBA00022692"/>
    </source>
</evidence>
<keyword evidence="10" id="KW-1185">Reference proteome</keyword>